<comment type="caution">
    <text evidence="2">The sequence shown here is derived from an EMBL/GenBank/DDBJ whole genome shotgun (WGS) entry which is preliminary data.</text>
</comment>
<accession>A0A6N9SJ75</accession>
<sequence length="76" mass="7416">NAVVNQDGELDVSGGGHGIDITGDSATVDNKGGMTVTDPDSIGIQIDGDKAVVNNDGDSAISNGGTGTQINGDEAT</sequence>
<feature type="region of interest" description="Disordered" evidence="1">
    <location>
        <begin position="1"/>
        <end position="25"/>
    </location>
</feature>
<name>A0A6N9SJ75_ECOLX</name>
<organism evidence="2 3">
    <name type="scientific">Escherichia coli</name>
    <dbReference type="NCBI Taxonomy" id="562"/>
    <lineage>
        <taxon>Bacteria</taxon>
        <taxon>Pseudomonadati</taxon>
        <taxon>Pseudomonadota</taxon>
        <taxon>Gammaproteobacteria</taxon>
        <taxon>Enterobacterales</taxon>
        <taxon>Enterobacteriaceae</taxon>
        <taxon>Escherichia</taxon>
    </lineage>
</organism>
<dbReference type="RefSeq" id="WP_163437492.1">
    <property type="nucleotide sequence ID" value="NZ_CAVMGN010000189.1"/>
</dbReference>
<feature type="non-terminal residue" evidence="2">
    <location>
        <position position="1"/>
    </location>
</feature>
<protein>
    <recommendedName>
        <fullName evidence="4">Autotransporter domain-containing protein</fullName>
    </recommendedName>
</protein>
<proteinExistence type="predicted"/>
<gene>
    <name evidence="2" type="ORF">FPI65_33225</name>
</gene>
<reference evidence="2 3" key="1">
    <citation type="journal article" date="2020" name="Int. J. Nanomedicine">
        <title>Consequences Of Long-Term Bacteria's Exposure To Silver Nanoformulations With Different PhysicoChemical Properties.</title>
        <authorList>
            <person name="Kedziora A."/>
            <person name="Wernecki M."/>
            <person name="Korzekwa K."/>
            <person name="Speruda M."/>
            <person name="Gerasymchuk Y."/>
            <person name="Lukowiak A."/>
            <person name="Bugla-Ploskonska G."/>
        </authorList>
    </citation>
    <scope>NUCLEOTIDE SEQUENCE [LARGE SCALE GENOMIC DNA]</scope>
    <source>
        <strain evidence="2 3">ATCC 11230</strain>
    </source>
</reference>
<evidence type="ECO:0000313" key="2">
    <source>
        <dbReference type="EMBL" id="NDR95909.1"/>
    </source>
</evidence>
<dbReference type="AlphaFoldDB" id="A0A6N9SJ75"/>
<evidence type="ECO:0000313" key="3">
    <source>
        <dbReference type="Proteomes" id="UP000471490"/>
    </source>
</evidence>
<dbReference type="Proteomes" id="UP000471490">
    <property type="component" value="Unassembled WGS sequence"/>
</dbReference>
<feature type="non-terminal residue" evidence="2">
    <location>
        <position position="76"/>
    </location>
</feature>
<evidence type="ECO:0000256" key="1">
    <source>
        <dbReference type="SAM" id="MobiDB-lite"/>
    </source>
</evidence>
<dbReference type="EMBL" id="VLTB01000835">
    <property type="protein sequence ID" value="NDR95909.1"/>
    <property type="molecule type" value="Genomic_DNA"/>
</dbReference>
<feature type="region of interest" description="Disordered" evidence="1">
    <location>
        <begin position="57"/>
        <end position="76"/>
    </location>
</feature>
<evidence type="ECO:0008006" key="4">
    <source>
        <dbReference type="Google" id="ProtNLM"/>
    </source>
</evidence>